<dbReference type="Proteomes" id="UP000032483">
    <property type="component" value="Unassembled WGS sequence"/>
</dbReference>
<evidence type="ECO:0000313" key="1">
    <source>
        <dbReference type="EMBL" id="KJF39772.1"/>
    </source>
</evidence>
<comment type="caution">
    <text evidence="1">The sequence shown here is derived from an EMBL/GenBank/DDBJ whole genome shotgun (WGS) entry which is preliminary data.</text>
</comment>
<accession>A0A0D8IYN5</accession>
<gene>
    <name evidence="1" type="ORF">TQ39_10300</name>
</gene>
<organism evidence="1 2">
    <name type="scientific">Ruthenibacterium lactatiformans</name>
    <dbReference type="NCBI Taxonomy" id="1550024"/>
    <lineage>
        <taxon>Bacteria</taxon>
        <taxon>Bacillati</taxon>
        <taxon>Bacillota</taxon>
        <taxon>Clostridia</taxon>
        <taxon>Eubacteriales</taxon>
        <taxon>Oscillospiraceae</taxon>
        <taxon>Ruthenibacterium</taxon>
    </lineage>
</organism>
<keyword evidence="2" id="KW-1185">Reference proteome</keyword>
<protein>
    <submittedName>
        <fullName evidence="1">Uncharacterized protein</fullName>
    </submittedName>
</protein>
<proteinExistence type="predicted"/>
<name>A0A0D8IYN5_9FIRM</name>
<sequence>MKMTAGPFVPLAVPRGSAGTENCRGQAGAARCYNPYACRFCFMRVDFYTPACYNKKNDRFAPPGGNV</sequence>
<dbReference type="AlphaFoldDB" id="A0A0D8IYN5"/>
<reference evidence="1" key="1">
    <citation type="submission" date="2015-02" db="EMBL/GenBank/DDBJ databases">
        <title>A novel member of the family Ruminococcaceae isolated from human feces.</title>
        <authorList>
            <person name="Shkoporov A.N."/>
            <person name="Chaplin A.V."/>
            <person name="Motuzova O.V."/>
            <person name="Kafarskaia L.I."/>
            <person name="Khokhlova E.V."/>
            <person name="Efimov B.A."/>
        </authorList>
    </citation>
    <scope>NUCLEOTIDE SEQUENCE [LARGE SCALE GENOMIC DNA]</scope>
    <source>
        <strain evidence="1">585-1</strain>
    </source>
</reference>
<dbReference type="EMBL" id="JXXK01000013">
    <property type="protein sequence ID" value="KJF39772.1"/>
    <property type="molecule type" value="Genomic_DNA"/>
</dbReference>
<evidence type="ECO:0000313" key="2">
    <source>
        <dbReference type="Proteomes" id="UP000032483"/>
    </source>
</evidence>